<dbReference type="Gene3D" id="2.30.40.10">
    <property type="entry name" value="Urease, subunit C, domain 1"/>
    <property type="match status" value="1"/>
</dbReference>
<gene>
    <name evidence="6" type="primary">nagA</name>
    <name evidence="6" type="ORF">ENT87_05445</name>
</gene>
<evidence type="ECO:0000256" key="1">
    <source>
        <dbReference type="ARBA" id="ARBA00010716"/>
    </source>
</evidence>
<keyword evidence="4" id="KW-0119">Carbohydrate metabolism</keyword>
<dbReference type="PANTHER" id="PTHR11113">
    <property type="entry name" value="N-ACETYLGLUCOSAMINE-6-PHOSPHATE DEACETYLASE"/>
    <property type="match status" value="1"/>
</dbReference>
<keyword evidence="3 6" id="KW-0378">Hydrolase</keyword>
<dbReference type="InterPro" id="IPR032466">
    <property type="entry name" value="Metal_Hydrolase"/>
</dbReference>
<dbReference type="GO" id="GO:0046872">
    <property type="term" value="F:metal ion binding"/>
    <property type="evidence" value="ECO:0007669"/>
    <property type="project" value="UniProtKB-KW"/>
</dbReference>
<dbReference type="InterPro" id="IPR011059">
    <property type="entry name" value="Metal-dep_hydrolase_composite"/>
</dbReference>
<reference evidence="6" key="1">
    <citation type="journal article" date="2020" name="mSystems">
        <title>Genome- and Community-Level Interaction Insights into Carbon Utilization and Element Cycling Functions of Hydrothermarchaeota in Hydrothermal Sediment.</title>
        <authorList>
            <person name="Zhou Z."/>
            <person name="Liu Y."/>
            <person name="Xu W."/>
            <person name="Pan J."/>
            <person name="Luo Z.H."/>
            <person name="Li M."/>
        </authorList>
    </citation>
    <scope>NUCLEOTIDE SEQUENCE [LARGE SCALE GENOMIC DNA]</scope>
    <source>
        <strain evidence="6">SpSt-618</strain>
    </source>
</reference>
<accession>A0A7J3I8M8</accession>
<evidence type="ECO:0000256" key="3">
    <source>
        <dbReference type="ARBA" id="ARBA00022801"/>
    </source>
</evidence>
<feature type="domain" description="Amidohydrolase-related" evidence="5">
    <location>
        <begin position="53"/>
        <end position="386"/>
    </location>
</feature>
<organism evidence="6">
    <name type="scientific">Ignisphaera aggregans</name>
    <dbReference type="NCBI Taxonomy" id="334771"/>
    <lineage>
        <taxon>Archaea</taxon>
        <taxon>Thermoproteota</taxon>
        <taxon>Thermoprotei</taxon>
        <taxon>Desulfurococcales</taxon>
        <taxon>Desulfurococcaceae</taxon>
        <taxon>Ignisphaera</taxon>
    </lineage>
</organism>
<evidence type="ECO:0000313" key="6">
    <source>
        <dbReference type="EMBL" id="HGN36973.1"/>
    </source>
</evidence>
<dbReference type="GO" id="GO:0006046">
    <property type="term" value="P:N-acetylglucosamine catabolic process"/>
    <property type="evidence" value="ECO:0007669"/>
    <property type="project" value="TreeGrafter"/>
</dbReference>
<comment type="similarity">
    <text evidence="1">Belongs to the metallo-dependent hydrolases superfamily. NagA family.</text>
</comment>
<dbReference type="InterPro" id="IPR006680">
    <property type="entry name" value="Amidohydro-rel"/>
</dbReference>
<dbReference type="FunFam" id="3.20.20.140:FF:000004">
    <property type="entry name" value="N-acetylglucosamine-6-phosphate deacetylase"/>
    <property type="match status" value="1"/>
</dbReference>
<evidence type="ECO:0000256" key="2">
    <source>
        <dbReference type="ARBA" id="ARBA00022723"/>
    </source>
</evidence>
<dbReference type="Pfam" id="PF01979">
    <property type="entry name" value="Amidohydro_1"/>
    <property type="match status" value="1"/>
</dbReference>
<protein>
    <submittedName>
        <fullName evidence="6">N-acetylglucosamine-6-phosphate deacetylase</fullName>
        <ecNumber evidence="6">3.5.1.25</ecNumber>
    </submittedName>
</protein>
<name>A0A7J3I8M8_9CREN</name>
<dbReference type="PANTHER" id="PTHR11113:SF14">
    <property type="entry name" value="N-ACETYLGLUCOSAMINE-6-PHOSPHATE DEACETYLASE"/>
    <property type="match status" value="1"/>
</dbReference>
<sequence length="390" mass="42938">MNRYVLRNATIYTPYFTIDRGCIYIEDGYISEVDMEPCASTDMKAIDLHNYVVGPGFIDTHIHGILGVDVMDAKPSSFLSMSRALLRYGVTSFIPTTVTAPHNTIIEVCKAFVEAYSQWTPLVGSRLLGLHLEGPYISSKRAGAQNKQFIRSPCIEEFKEYYSICRGLIREVTIAPEIEGAIDFIQTVSKMDIAVQIGHTDATYRETVQAILAGASKATHLYNGMREVHHREPGVVIALLSTPTVYIELIADLIHVSREMLKFTIDYAGVDRIILITDAVSATGMPDGIYELGGLKIKVENGISKLAEGGGLAGSTLTMDKAFRNIISLGYSIGDAFRMVSTNPAASIGAVERERIGLIRPGYRADLVVLNRELEVVMTIIDGYIVFNRI</sequence>
<dbReference type="Gene3D" id="3.20.20.140">
    <property type="entry name" value="Metal-dependent hydrolases"/>
    <property type="match status" value="1"/>
</dbReference>
<dbReference type="AlphaFoldDB" id="A0A7J3I8M8"/>
<comment type="caution">
    <text evidence="6">The sequence shown here is derived from an EMBL/GenBank/DDBJ whole genome shotgun (WGS) entry which is preliminary data.</text>
</comment>
<dbReference type="EC" id="3.5.1.25" evidence="6"/>
<dbReference type="GO" id="GO:0008448">
    <property type="term" value="F:N-acetylglucosamine-6-phosphate deacetylase activity"/>
    <property type="evidence" value="ECO:0007669"/>
    <property type="project" value="UniProtKB-EC"/>
</dbReference>
<dbReference type="CDD" id="cd00854">
    <property type="entry name" value="NagA"/>
    <property type="match status" value="1"/>
</dbReference>
<dbReference type="PIRSF" id="PIRSF038994">
    <property type="entry name" value="NagA"/>
    <property type="match status" value="1"/>
</dbReference>
<keyword evidence="2" id="KW-0479">Metal-binding</keyword>
<dbReference type="InterPro" id="IPR003764">
    <property type="entry name" value="GlcNAc_6-P_deAcase"/>
</dbReference>
<dbReference type="SUPFAM" id="SSF51338">
    <property type="entry name" value="Composite domain of metallo-dependent hydrolases"/>
    <property type="match status" value="1"/>
</dbReference>
<dbReference type="NCBIfam" id="TIGR00221">
    <property type="entry name" value="nagA"/>
    <property type="match status" value="1"/>
</dbReference>
<evidence type="ECO:0000256" key="4">
    <source>
        <dbReference type="ARBA" id="ARBA00023277"/>
    </source>
</evidence>
<evidence type="ECO:0000259" key="5">
    <source>
        <dbReference type="Pfam" id="PF01979"/>
    </source>
</evidence>
<dbReference type="EMBL" id="DTAI01000154">
    <property type="protein sequence ID" value="HGN36973.1"/>
    <property type="molecule type" value="Genomic_DNA"/>
</dbReference>
<dbReference type="SUPFAM" id="SSF51556">
    <property type="entry name" value="Metallo-dependent hydrolases"/>
    <property type="match status" value="1"/>
</dbReference>
<proteinExistence type="inferred from homology"/>